<keyword evidence="2" id="KW-1185">Reference proteome</keyword>
<evidence type="ECO:0000313" key="2">
    <source>
        <dbReference type="Proteomes" id="UP001215280"/>
    </source>
</evidence>
<gene>
    <name evidence="1" type="ORF">DFH07DRAFT_971107</name>
</gene>
<sequence>MVVRRAYLQGFIDGKVKVELYFGNISPVGGDFDDLLTWWKNMQGTLPFMVCVA</sequence>
<reference evidence="1" key="1">
    <citation type="submission" date="2023-03" db="EMBL/GenBank/DDBJ databases">
        <title>Massive genome expansion in bonnet fungi (Mycena s.s.) driven by repeated elements and novel gene families across ecological guilds.</title>
        <authorList>
            <consortium name="Lawrence Berkeley National Laboratory"/>
            <person name="Harder C.B."/>
            <person name="Miyauchi S."/>
            <person name="Viragh M."/>
            <person name="Kuo A."/>
            <person name="Thoen E."/>
            <person name="Andreopoulos B."/>
            <person name="Lu D."/>
            <person name="Skrede I."/>
            <person name="Drula E."/>
            <person name="Henrissat B."/>
            <person name="Morin E."/>
            <person name="Kohler A."/>
            <person name="Barry K."/>
            <person name="LaButti K."/>
            <person name="Morin E."/>
            <person name="Salamov A."/>
            <person name="Lipzen A."/>
            <person name="Mereny Z."/>
            <person name="Hegedus B."/>
            <person name="Baldrian P."/>
            <person name="Stursova M."/>
            <person name="Weitz H."/>
            <person name="Taylor A."/>
            <person name="Grigoriev I.V."/>
            <person name="Nagy L.G."/>
            <person name="Martin F."/>
            <person name="Kauserud H."/>
        </authorList>
    </citation>
    <scope>NUCLEOTIDE SEQUENCE</scope>
    <source>
        <strain evidence="1">CBHHK188m</strain>
    </source>
</reference>
<proteinExistence type="predicted"/>
<organism evidence="1 2">
    <name type="scientific">Mycena maculata</name>
    <dbReference type="NCBI Taxonomy" id="230809"/>
    <lineage>
        <taxon>Eukaryota</taxon>
        <taxon>Fungi</taxon>
        <taxon>Dikarya</taxon>
        <taxon>Basidiomycota</taxon>
        <taxon>Agaricomycotina</taxon>
        <taxon>Agaricomycetes</taxon>
        <taxon>Agaricomycetidae</taxon>
        <taxon>Agaricales</taxon>
        <taxon>Marasmiineae</taxon>
        <taxon>Mycenaceae</taxon>
        <taxon>Mycena</taxon>
    </lineage>
</organism>
<dbReference type="Proteomes" id="UP001215280">
    <property type="component" value="Unassembled WGS sequence"/>
</dbReference>
<name>A0AAD7HNF5_9AGAR</name>
<dbReference type="AlphaFoldDB" id="A0AAD7HNF5"/>
<dbReference type="EMBL" id="JARJLG010000235">
    <property type="protein sequence ID" value="KAJ7724709.1"/>
    <property type="molecule type" value="Genomic_DNA"/>
</dbReference>
<comment type="caution">
    <text evidence="1">The sequence shown here is derived from an EMBL/GenBank/DDBJ whole genome shotgun (WGS) entry which is preliminary data.</text>
</comment>
<protein>
    <submittedName>
        <fullName evidence="1">Uncharacterized protein</fullName>
    </submittedName>
</protein>
<accession>A0AAD7HNF5</accession>
<evidence type="ECO:0000313" key="1">
    <source>
        <dbReference type="EMBL" id="KAJ7724709.1"/>
    </source>
</evidence>